<accession>A0A6L5JX74</accession>
<dbReference type="AlphaFoldDB" id="A0A6L5JX74"/>
<dbReference type="InterPro" id="IPR021973">
    <property type="entry name" value="SprA-related"/>
</dbReference>
<dbReference type="EMBL" id="WIXJ01000002">
    <property type="protein sequence ID" value="MQY51180.1"/>
    <property type="molecule type" value="Genomic_DNA"/>
</dbReference>
<feature type="compositionally biased region" description="Low complexity" evidence="1">
    <location>
        <begin position="22"/>
        <end position="39"/>
    </location>
</feature>
<dbReference type="Proteomes" id="UP000480275">
    <property type="component" value="Unassembled WGS sequence"/>
</dbReference>
<feature type="region of interest" description="Disordered" evidence="1">
    <location>
        <begin position="22"/>
        <end position="47"/>
    </location>
</feature>
<dbReference type="OrthoDB" id="9812722at2"/>
<name>A0A6L5JX74_RHOTE</name>
<comment type="caution">
    <text evidence="2">The sequence shown here is derived from an EMBL/GenBank/DDBJ whole genome shotgun (WGS) entry which is preliminary data.</text>
</comment>
<evidence type="ECO:0000313" key="2">
    <source>
        <dbReference type="EMBL" id="MQY51180.1"/>
    </source>
</evidence>
<evidence type="ECO:0000313" key="3">
    <source>
        <dbReference type="Proteomes" id="UP000480275"/>
    </source>
</evidence>
<evidence type="ECO:0000256" key="1">
    <source>
        <dbReference type="SAM" id="MobiDB-lite"/>
    </source>
</evidence>
<reference evidence="2 3" key="1">
    <citation type="submission" date="2019-10" db="EMBL/GenBank/DDBJ databases">
        <title>Whole-genome sequence of the purple nonsulfur photosynthetic bacterium Rhodocyclus tenuis.</title>
        <authorList>
            <person name="Kyndt J.A."/>
            <person name="Meyer T.E."/>
        </authorList>
    </citation>
    <scope>NUCLEOTIDE SEQUENCE [LARGE SCALE GENOMIC DNA]</scope>
    <source>
        <strain evidence="2 3">DSM 110</strain>
    </source>
</reference>
<dbReference type="Pfam" id="PF12118">
    <property type="entry name" value="SprA-related"/>
    <property type="match status" value="1"/>
</dbReference>
<evidence type="ECO:0008006" key="4">
    <source>
        <dbReference type="Google" id="ProtNLM"/>
    </source>
</evidence>
<sequence length="190" mass="19589">MISSATSASALDFIRATTAVVSASGRPSGASSRSSVASGDTLTPEQRREISKLADVDRQVRAHEQAHLNVGRDLVRGGPSFEYQKGPDGKDYAVSGEVSIDTSPGRTPEETIPKAIHIRNTALAPNDPSAQDQSVAATASRMEAEARREVERLQAANAASGTAGAAGTAAYAAVQQISAPTGAARVDLFA</sequence>
<protein>
    <recommendedName>
        <fullName evidence="4">Catalase</fullName>
    </recommendedName>
</protein>
<gene>
    <name evidence="2" type="ORF">GHK24_05255</name>
</gene>
<organism evidence="2 3">
    <name type="scientific">Rhodocyclus tenuis</name>
    <name type="common">Rhodospirillum tenue</name>
    <dbReference type="NCBI Taxonomy" id="1066"/>
    <lineage>
        <taxon>Bacteria</taxon>
        <taxon>Pseudomonadati</taxon>
        <taxon>Pseudomonadota</taxon>
        <taxon>Betaproteobacteria</taxon>
        <taxon>Rhodocyclales</taxon>
        <taxon>Rhodocyclaceae</taxon>
        <taxon>Rhodocyclus</taxon>
    </lineage>
</organism>
<proteinExistence type="predicted"/>